<dbReference type="STRING" id="1267564.SAMN05192561_101736"/>
<accession>A0A1H6I3V1</accession>
<proteinExistence type="predicted"/>
<dbReference type="EMBL" id="FNWU01000001">
    <property type="protein sequence ID" value="SEH41112.1"/>
    <property type="molecule type" value="Genomic_DNA"/>
</dbReference>
<dbReference type="InterPro" id="IPR043899">
    <property type="entry name" value="DUF5789"/>
</dbReference>
<sequence length="107" mass="11812">MAVRPPSNDADEPDVIEFGIAALDARLDESDVEFPATRQEVLAGLSSTAIPYDASGRSLELADALERVDAERFETRGELMNAVHPVFEERRRQGGSVLDRIREALPF</sequence>
<dbReference type="RefSeq" id="WP_092814383.1">
    <property type="nucleotide sequence ID" value="NZ_FNWU01000001.1"/>
</dbReference>
<dbReference type="Pfam" id="PF19102">
    <property type="entry name" value="DUF5789"/>
    <property type="match status" value="1"/>
</dbReference>
<evidence type="ECO:0000313" key="2">
    <source>
        <dbReference type="Proteomes" id="UP000199215"/>
    </source>
</evidence>
<organism evidence="1 2">
    <name type="scientific">Halopenitus malekzadehii</name>
    <dbReference type="NCBI Taxonomy" id="1267564"/>
    <lineage>
        <taxon>Archaea</taxon>
        <taxon>Methanobacteriati</taxon>
        <taxon>Methanobacteriota</taxon>
        <taxon>Stenosarchaea group</taxon>
        <taxon>Halobacteria</taxon>
        <taxon>Halobacteriales</taxon>
        <taxon>Haloferacaceae</taxon>
        <taxon>Halopenitus</taxon>
    </lineage>
</organism>
<reference evidence="1 2" key="1">
    <citation type="submission" date="2016-10" db="EMBL/GenBank/DDBJ databases">
        <authorList>
            <person name="de Groot N.N."/>
        </authorList>
    </citation>
    <scope>NUCLEOTIDE SEQUENCE [LARGE SCALE GENOMIC DNA]</scope>
    <source>
        <strain evidence="1 2">IBRC-M10418</strain>
    </source>
</reference>
<dbReference type="Proteomes" id="UP000199215">
    <property type="component" value="Unassembled WGS sequence"/>
</dbReference>
<protein>
    <submittedName>
        <fullName evidence="1">Uncharacterized protein</fullName>
    </submittedName>
</protein>
<gene>
    <name evidence="1" type="ORF">SAMN05192561_101736</name>
</gene>
<dbReference type="OrthoDB" id="317711at2157"/>
<keyword evidence="2" id="KW-1185">Reference proteome</keyword>
<name>A0A1H6I3V1_9EURY</name>
<evidence type="ECO:0000313" key="1">
    <source>
        <dbReference type="EMBL" id="SEH41112.1"/>
    </source>
</evidence>
<dbReference type="AlphaFoldDB" id="A0A1H6I3V1"/>